<keyword evidence="1 3" id="KW-0963">Cytoplasm</keyword>
<dbReference type="InterPro" id="IPR028989">
    <property type="entry name" value="RimP_N"/>
</dbReference>
<protein>
    <recommendedName>
        <fullName evidence="3">Ribosome maturation factor RimP</fullName>
    </recommendedName>
</protein>
<accession>A0ABN1MEE5</accession>
<evidence type="ECO:0000256" key="3">
    <source>
        <dbReference type="HAMAP-Rule" id="MF_01077"/>
    </source>
</evidence>
<sequence length="153" mass="17553">MLREKVNTLLERALESREDLFLLEFSVDDANKINVVIDGDRGVTVEDCIYISRQIEHNLDREEEDFSLEVKSAGATAPLQLLRQYEKNVGRQLEVRTKDNHYKAKLMNVEGESIQLAWKTREPKPVGKGKVTVNKEVTLPIDEIEQAKVIITF</sequence>
<evidence type="ECO:0000313" key="5">
    <source>
        <dbReference type="EMBL" id="GAA0871500.1"/>
    </source>
</evidence>
<feature type="domain" description="Ribosome maturation factor RimP N-terminal" evidence="4">
    <location>
        <begin position="17"/>
        <end position="75"/>
    </location>
</feature>
<reference evidence="5 6" key="1">
    <citation type="journal article" date="2019" name="Int. J. Syst. Evol. Microbiol.">
        <title>The Global Catalogue of Microorganisms (GCM) 10K type strain sequencing project: providing services to taxonomists for standard genome sequencing and annotation.</title>
        <authorList>
            <consortium name="The Broad Institute Genomics Platform"/>
            <consortium name="The Broad Institute Genome Sequencing Center for Infectious Disease"/>
            <person name="Wu L."/>
            <person name="Ma J."/>
        </authorList>
    </citation>
    <scope>NUCLEOTIDE SEQUENCE [LARGE SCALE GENOMIC DNA]</scope>
    <source>
        <strain evidence="5 6">JCM 16082</strain>
    </source>
</reference>
<comment type="caution">
    <text evidence="5">The sequence shown here is derived from an EMBL/GenBank/DDBJ whole genome shotgun (WGS) entry which is preliminary data.</text>
</comment>
<dbReference type="SUPFAM" id="SSF75420">
    <property type="entry name" value="YhbC-like, N-terminal domain"/>
    <property type="match status" value="1"/>
</dbReference>
<dbReference type="RefSeq" id="WP_343763786.1">
    <property type="nucleotide sequence ID" value="NZ_BAAAFG010000002.1"/>
</dbReference>
<comment type="similarity">
    <text evidence="3">Belongs to the RimP family.</text>
</comment>
<proteinExistence type="inferred from homology"/>
<dbReference type="InterPro" id="IPR003728">
    <property type="entry name" value="Ribosome_maturation_RimP"/>
</dbReference>
<comment type="function">
    <text evidence="3">Required for maturation of 30S ribosomal subunits.</text>
</comment>
<name>A0ABN1MEE5_9FLAO</name>
<evidence type="ECO:0000256" key="2">
    <source>
        <dbReference type="ARBA" id="ARBA00022517"/>
    </source>
</evidence>
<dbReference type="InterPro" id="IPR035956">
    <property type="entry name" value="RimP_N_sf"/>
</dbReference>
<dbReference type="PANTHER" id="PTHR33867">
    <property type="entry name" value="RIBOSOME MATURATION FACTOR RIMP"/>
    <property type="match status" value="1"/>
</dbReference>
<dbReference type="Proteomes" id="UP001500507">
    <property type="component" value="Unassembled WGS sequence"/>
</dbReference>
<dbReference type="NCBIfam" id="NF002531">
    <property type="entry name" value="PRK02001.1"/>
    <property type="match status" value="1"/>
</dbReference>
<keyword evidence="2 3" id="KW-0690">Ribosome biogenesis</keyword>
<evidence type="ECO:0000259" key="4">
    <source>
        <dbReference type="Pfam" id="PF02576"/>
    </source>
</evidence>
<dbReference type="PANTHER" id="PTHR33867:SF1">
    <property type="entry name" value="RIBOSOME MATURATION FACTOR RIMP"/>
    <property type="match status" value="1"/>
</dbReference>
<gene>
    <name evidence="3 5" type="primary">rimP</name>
    <name evidence="5" type="ORF">GCM10009117_06460</name>
</gene>
<evidence type="ECO:0000256" key="1">
    <source>
        <dbReference type="ARBA" id="ARBA00022490"/>
    </source>
</evidence>
<dbReference type="HAMAP" id="MF_01077">
    <property type="entry name" value="RimP"/>
    <property type="match status" value="1"/>
</dbReference>
<comment type="subcellular location">
    <subcellularLocation>
        <location evidence="3">Cytoplasm</location>
    </subcellularLocation>
</comment>
<dbReference type="Pfam" id="PF02576">
    <property type="entry name" value="RimP_N"/>
    <property type="match status" value="1"/>
</dbReference>
<keyword evidence="6" id="KW-1185">Reference proteome</keyword>
<organism evidence="5 6">
    <name type="scientific">Gangjinia marincola</name>
    <dbReference type="NCBI Taxonomy" id="578463"/>
    <lineage>
        <taxon>Bacteria</taxon>
        <taxon>Pseudomonadati</taxon>
        <taxon>Bacteroidota</taxon>
        <taxon>Flavobacteriia</taxon>
        <taxon>Flavobacteriales</taxon>
        <taxon>Flavobacteriaceae</taxon>
        <taxon>Gangjinia</taxon>
    </lineage>
</organism>
<dbReference type="Gene3D" id="3.30.300.70">
    <property type="entry name" value="RimP-like superfamily, N-terminal"/>
    <property type="match status" value="1"/>
</dbReference>
<dbReference type="EMBL" id="BAAAFG010000002">
    <property type="protein sequence ID" value="GAA0871500.1"/>
    <property type="molecule type" value="Genomic_DNA"/>
</dbReference>
<evidence type="ECO:0000313" key="6">
    <source>
        <dbReference type="Proteomes" id="UP001500507"/>
    </source>
</evidence>